<dbReference type="InterPro" id="IPR057326">
    <property type="entry name" value="KR_dom"/>
</dbReference>
<dbReference type="InterPro" id="IPR002347">
    <property type="entry name" value="SDR_fam"/>
</dbReference>
<dbReference type="SUPFAM" id="SSF51735">
    <property type="entry name" value="NAD(P)-binding Rossmann-fold domains"/>
    <property type="match status" value="1"/>
</dbReference>
<sequence length="253" mass="26422">MGTLQGTVALVTGASSGIGEAAALALAERGAAVAIAARRADRLTDLAERIGAAGGHALVIEADVTDRAQAEAAVGRTVDELGRLDTLVNNAGVMLLGPALDAPVEEWETMVSVNIMGLLYCAKAALPHLLTAAAEGPRQVADMVNVSSVAGRVARSGSGVYNATKHAVGAFSEALRQEVTGRFVRISLVEPGAVETELAGHNRPEVYETITQRFEGVERLQAPDIADTIAYIVTRPRHVAVNEMLVRPTQQQG</sequence>
<dbReference type="PRINTS" id="PR00081">
    <property type="entry name" value="GDHRDH"/>
</dbReference>
<comment type="similarity">
    <text evidence="1 3">Belongs to the short-chain dehydrogenases/reductases (SDR) family.</text>
</comment>
<proteinExistence type="inferred from homology"/>
<dbReference type="SMART" id="SM00822">
    <property type="entry name" value="PKS_KR"/>
    <property type="match status" value="1"/>
</dbReference>
<dbReference type="Pfam" id="PF00106">
    <property type="entry name" value="adh_short"/>
    <property type="match status" value="1"/>
</dbReference>
<evidence type="ECO:0000256" key="3">
    <source>
        <dbReference type="RuleBase" id="RU000363"/>
    </source>
</evidence>
<dbReference type="RefSeq" id="WP_223099424.1">
    <property type="nucleotide sequence ID" value="NZ_CP061913.1"/>
</dbReference>
<gene>
    <name evidence="5" type="ORF">ACFFTR_02240</name>
</gene>
<dbReference type="InterPro" id="IPR036291">
    <property type="entry name" value="NAD(P)-bd_dom_sf"/>
</dbReference>
<feature type="domain" description="Ketoreductase" evidence="4">
    <location>
        <begin position="7"/>
        <end position="197"/>
    </location>
</feature>
<dbReference type="EMBL" id="JBHMCA010000009">
    <property type="protein sequence ID" value="MFB9441906.1"/>
    <property type="molecule type" value="Genomic_DNA"/>
</dbReference>
<evidence type="ECO:0000313" key="5">
    <source>
        <dbReference type="EMBL" id="MFB9441906.1"/>
    </source>
</evidence>
<comment type="caution">
    <text evidence="5">The sequence shown here is derived from an EMBL/GenBank/DDBJ whole genome shotgun (WGS) entry which is preliminary data.</text>
</comment>
<evidence type="ECO:0000259" key="4">
    <source>
        <dbReference type="SMART" id="SM00822"/>
    </source>
</evidence>
<dbReference type="Proteomes" id="UP001589608">
    <property type="component" value="Unassembled WGS sequence"/>
</dbReference>
<evidence type="ECO:0000313" key="6">
    <source>
        <dbReference type="Proteomes" id="UP001589608"/>
    </source>
</evidence>
<dbReference type="PRINTS" id="PR00080">
    <property type="entry name" value="SDRFAMILY"/>
</dbReference>
<evidence type="ECO:0000256" key="1">
    <source>
        <dbReference type="ARBA" id="ARBA00006484"/>
    </source>
</evidence>
<organism evidence="5 6">
    <name type="scientific">Dactylosporangium vinaceum</name>
    <dbReference type="NCBI Taxonomy" id="53362"/>
    <lineage>
        <taxon>Bacteria</taxon>
        <taxon>Bacillati</taxon>
        <taxon>Actinomycetota</taxon>
        <taxon>Actinomycetes</taxon>
        <taxon>Micromonosporales</taxon>
        <taxon>Micromonosporaceae</taxon>
        <taxon>Dactylosporangium</taxon>
    </lineage>
</organism>
<keyword evidence="2" id="KW-0560">Oxidoreductase</keyword>
<name>A0ABV5LZB4_9ACTN</name>
<evidence type="ECO:0000256" key="2">
    <source>
        <dbReference type="ARBA" id="ARBA00023002"/>
    </source>
</evidence>
<reference evidence="5 6" key="1">
    <citation type="submission" date="2024-09" db="EMBL/GenBank/DDBJ databases">
        <authorList>
            <person name="Sun Q."/>
            <person name="Mori K."/>
        </authorList>
    </citation>
    <scope>NUCLEOTIDE SEQUENCE [LARGE SCALE GENOMIC DNA]</scope>
    <source>
        <strain evidence="5 6">JCM 3307</strain>
    </source>
</reference>
<accession>A0ABV5LZB4</accession>
<keyword evidence="6" id="KW-1185">Reference proteome</keyword>
<dbReference type="PANTHER" id="PTHR43115:SF4">
    <property type="entry name" value="DEHYDROGENASE_REDUCTASE SDR FAMILY MEMBER 11"/>
    <property type="match status" value="1"/>
</dbReference>
<protein>
    <submittedName>
        <fullName evidence="5">SDR family NAD(P)-dependent oxidoreductase</fullName>
    </submittedName>
</protein>
<dbReference type="PROSITE" id="PS00061">
    <property type="entry name" value="ADH_SHORT"/>
    <property type="match status" value="1"/>
</dbReference>
<dbReference type="InterPro" id="IPR020904">
    <property type="entry name" value="Sc_DH/Rdtase_CS"/>
</dbReference>
<dbReference type="Gene3D" id="3.40.50.720">
    <property type="entry name" value="NAD(P)-binding Rossmann-like Domain"/>
    <property type="match status" value="1"/>
</dbReference>
<dbReference type="PANTHER" id="PTHR43115">
    <property type="entry name" value="DEHYDROGENASE/REDUCTASE SDR FAMILY MEMBER 11"/>
    <property type="match status" value="1"/>
</dbReference>